<dbReference type="PANTHER" id="PTHR34610:SF3">
    <property type="entry name" value="SSL7007 PROTEIN"/>
    <property type="match status" value="1"/>
</dbReference>
<comment type="caution">
    <text evidence="2">The sequence shown here is derived from an EMBL/GenBank/DDBJ whole genome shotgun (WGS) entry which is preliminary data.</text>
</comment>
<name>A0A7C3ZKM4_9CYAN</name>
<proteinExistence type="predicted"/>
<protein>
    <submittedName>
        <fullName evidence="2">Putative toxin-antitoxin system toxin component, PIN family</fullName>
    </submittedName>
</protein>
<feature type="domain" description="PIN" evidence="1">
    <location>
        <begin position="1"/>
        <end position="113"/>
    </location>
</feature>
<dbReference type="PANTHER" id="PTHR34610">
    <property type="entry name" value="SSL7007 PROTEIN"/>
    <property type="match status" value="1"/>
</dbReference>
<dbReference type="Pfam" id="PF13470">
    <property type="entry name" value="PIN_3"/>
    <property type="match status" value="1"/>
</dbReference>
<dbReference type="NCBIfam" id="TIGR00305">
    <property type="entry name" value="putative toxin-antitoxin system toxin component, PIN family"/>
    <property type="match status" value="1"/>
</dbReference>
<sequence length="139" mass="15641">MKIIIDTNVLISATLADGKPEEIISFIIASDEWEWIGSDAIIQEYREVLNRPKLKLSDTVKQKWVNIVESAIAKIEVAVNVNFPRDRQDEKFLACAVVGEADFLITGDRDFEEMQALLPNTIIISVAMFKEFVINAIDG</sequence>
<dbReference type="SMART" id="SM00670">
    <property type="entry name" value="PINc"/>
    <property type="match status" value="1"/>
</dbReference>
<dbReference type="AlphaFoldDB" id="A0A7C3ZKM4"/>
<evidence type="ECO:0000259" key="1">
    <source>
        <dbReference type="SMART" id="SM00670"/>
    </source>
</evidence>
<dbReference type="InterPro" id="IPR002850">
    <property type="entry name" value="PIN_toxin-like"/>
</dbReference>
<gene>
    <name evidence="2" type="ORF">ENR15_24030</name>
</gene>
<accession>A0A7C3ZKM4</accession>
<organism evidence="2">
    <name type="scientific">Planktothricoides sp. SpSt-374</name>
    <dbReference type="NCBI Taxonomy" id="2282167"/>
    <lineage>
        <taxon>Bacteria</taxon>
        <taxon>Bacillati</taxon>
        <taxon>Cyanobacteriota</taxon>
        <taxon>Cyanophyceae</taxon>
        <taxon>Oscillatoriophycideae</taxon>
        <taxon>Oscillatoriales</taxon>
        <taxon>Oscillatoriaceae</taxon>
        <taxon>Planktothricoides</taxon>
    </lineage>
</organism>
<dbReference type="SUPFAM" id="SSF88723">
    <property type="entry name" value="PIN domain-like"/>
    <property type="match status" value="1"/>
</dbReference>
<dbReference type="InterPro" id="IPR029060">
    <property type="entry name" value="PIN-like_dom_sf"/>
</dbReference>
<reference evidence="2" key="1">
    <citation type="journal article" date="2020" name="mSystems">
        <title>Genome- and Community-Level Interaction Insights into Carbon Utilization and Element Cycling Functions of Hydrothermarchaeota in Hydrothermal Sediment.</title>
        <authorList>
            <person name="Zhou Z."/>
            <person name="Liu Y."/>
            <person name="Xu W."/>
            <person name="Pan J."/>
            <person name="Luo Z.H."/>
            <person name="Li M."/>
        </authorList>
    </citation>
    <scope>NUCLEOTIDE SEQUENCE [LARGE SCALE GENOMIC DNA]</scope>
    <source>
        <strain evidence="2">SpSt-374</strain>
    </source>
</reference>
<dbReference type="EMBL" id="DSPX01000251">
    <property type="protein sequence ID" value="HGG03620.1"/>
    <property type="molecule type" value="Genomic_DNA"/>
</dbReference>
<dbReference type="InterPro" id="IPR002716">
    <property type="entry name" value="PIN_dom"/>
</dbReference>
<evidence type="ECO:0000313" key="2">
    <source>
        <dbReference type="EMBL" id="HGG03620.1"/>
    </source>
</evidence>